<dbReference type="AlphaFoldDB" id="A0A182HXD4"/>
<dbReference type="Proteomes" id="UP000075840">
    <property type="component" value="Unassembled WGS sequence"/>
</dbReference>
<evidence type="ECO:0000313" key="1">
    <source>
        <dbReference type="EnsemblMetazoa" id="AARA005962-PA"/>
    </source>
</evidence>
<dbReference type="VEuPathDB" id="VectorBase:AARA005962"/>
<dbReference type="PANTHER" id="PTHR33053:SF9">
    <property type="entry name" value="AGAP000105-PA"/>
    <property type="match status" value="1"/>
</dbReference>
<protein>
    <submittedName>
        <fullName evidence="1">Uncharacterized protein</fullName>
    </submittedName>
</protein>
<organism evidence="1 2">
    <name type="scientific">Anopheles arabiensis</name>
    <name type="common">Mosquito</name>
    <dbReference type="NCBI Taxonomy" id="7173"/>
    <lineage>
        <taxon>Eukaryota</taxon>
        <taxon>Metazoa</taxon>
        <taxon>Ecdysozoa</taxon>
        <taxon>Arthropoda</taxon>
        <taxon>Hexapoda</taxon>
        <taxon>Insecta</taxon>
        <taxon>Pterygota</taxon>
        <taxon>Neoptera</taxon>
        <taxon>Endopterygota</taxon>
        <taxon>Diptera</taxon>
        <taxon>Nematocera</taxon>
        <taxon>Culicoidea</taxon>
        <taxon>Culicidae</taxon>
        <taxon>Anophelinae</taxon>
        <taxon>Anopheles</taxon>
    </lineage>
</organism>
<dbReference type="EnsemblMetazoa" id="AARA005962-RA">
    <property type="protein sequence ID" value="AARA005962-PA"/>
    <property type="gene ID" value="AARA005962"/>
</dbReference>
<accession>A0A182HXD4</accession>
<reference evidence="1" key="1">
    <citation type="submission" date="2022-08" db="UniProtKB">
        <authorList>
            <consortium name="EnsemblMetazoa"/>
        </authorList>
    </citation>
    <scope>IDENTIFICATION</scope>
    <source>
        <strain evidence="1">Dongola</strain>
    </source>
</reference>
<dbReference type="PANTHER" id="PTHR33053">
    <property type="entry name" value="PROTEIN, PUTATIVE-RELATED"/>
    <property type="match status" value="1"/>
</dbReference>
<name>A0A182HXD4_ANOAR</name>
<evidence type="ECO:0000313" key="2">
    <source>
        <dbReference type="Proteomes" id="UP000075840"/>
    </source>
</evidence>
<proteinExistence type="predicted"/>
<dbReference type="VEuPathDB" id="VectorBase:AARA21_012036"/>
<sequence length="335" mass="38143">MLNVIHVLIQNNYFSQVTPATSLININLSMDGLPLHNSGPTQLWPILMTLPDFDPMPVLVVAIFCGASKPENAEGYLRQLVDELNHLSDQGTIINGKMIDIQLRAIIADTPARSFLKDIGVFRKLIQGFVTGALKPFPKWSPEQQSQVSALLLKIIFPSDINRKLRSLKYLPFWKASEFGSFLRHASIPILSRYISKQAFEHFKLFYVAVILLSSSKFEKHWLYAGILLEKFVAQFATIYHENHVTSNVHNLLHVVTDVKNHGPLPKISTYPFENKLFSMKNLVRSGPNPLAQVVNRVIELQEIEIATKRSEQTYPFTKITKQEIILHINKVFML</sequence>
<keyword evidence="2" id="KW-1185">Reference proteome</keyword>
<dbReference type="EMBL" id="APCN01005180">
    <property type="status" value="NOT_ANNOTATED_CDS"/>
    <property type="molecule type" value="Genomic_DNA"/>
</dbReference>